<dbReference type="PANTHER" id="PTHR43280:SF2">
    <property type="entry name" value="HTH-TYPE TRANSCRIPTIONAL REGULATOR EXSA"/>
    <property type="match status" value="1"/>
</dbReference>
<feature type="domain" description="HTH araC/xylS-type" evidence="4">
    <location>
        <begin position="177"/>
        <end position="277"/>
    </location>
</feature>
<evidence type="ECO:0000256" key="2">
    <source>
        <dbReference type="ARBA" id="ARBA00023125"/>
    </source>
</evidence>
<proteinExistence type="predicted"/>
<reference evidence="5 6" key="1">
    <citation type="submission" date="2021-01" db="EMBL/GenBank/DDBJ databases">
        <title>Chryseolinea sp. Jin1 Genome sequencing and assembly.</title>
        <authorList>
            <person name="Kim I."/>
        </authorList>
    </citation>
    <scope>NUCLEOTIDE SEQUENCE [LARGE SCALE GENOMIC DNA]</scope>
    <source>
        <strain evidence="5 6">Jin1</strain>
    </source>
</reference>
<evidence type="ECO:0000313" key="6">
    <source>
        <dbReference type="Proteomes" id="UP000613030"/>
    </source>
</evidence>
<dbReference type="InterPro" id="IPR014710">
    <property type="entry name" value="RmlC-like_jellyroll"/>
</dbReference>
<evidence type="ECO:0000256" key="3">
    <source>
        <dbReference type="ARBA" id="ARBA00023163"/>
    </source>
</evidence>
<dbReference type="InterPro" id="IPR018062">
    <property type="entry name" value="HTH_AraC-typ_CS"/>
</dbReference>
<keyword evidence="2" id="KW-0238">DNA-binding</keyword>
<dbReference type="Pfam" id="PF02311">
    <property type="entry name" value="AraC_binding"/>
    <property type="match status" value="1"/>
</dbReference>
<keyword evidence="1" id="KW-0805">Transcription regulation</keyword>
<accession>A0ABS1KR85</accession>
<dbReference type="EMBL" id="JAERRB010000003">
    <property type="protein sequence ID" value="MBL0741954.1"/>
    <property type="molecule type" value="Genomic_DNA"/>
</dbReference>
<dbReference type="PANTHER" id="PTHR43280">
    <property type="entry name" value="ARAC-FAMILY TRANSCRIPTIONAL REGULATOR"/>
    <property type="match status" value="1"/>
</dbReference>
<evidence type="ECO:0000259" key="4">
    <source>
        <dbReference type="PROSITE" id="PS01124"/>
    </source>
</evidence>
<dbReference type="PROSITE" id="PS00041">
    <property type="entry name" value="HTH_ARAC_FAMILY_1"/>
    <property type="match status" value="1"/>
</dbReference>
<dbReference type="Proteomes" id="UP000613030">
    <property type="component" value="Unassembled WGS sequence"/>
</dbReference>
<dbReference type="Gene3D" id="2.60.120.10">
    <property type="entry name" value="Jelly Rolls"/>
    <property type="match status" value="1"/>
</dbReference>
<dbReference type="SUPFAM" id="SSF46689">
    <property type="entry name" value="Homeodomain-like"/>
    <property type="match status" value="1"/>
</dbReference>
<organism evidence="5 6">
    <name type="scientific">Chryseolinea lacunae</name>
    <dbReference type="NCBI Taxonomy" id="2801331"/>
    <lineage>
        <taxon>Bacteria</taxon>
        <taxon>Pseudomonadati</taxon>
        <taxon>Bacteroidota</taxon>
        <taxon>Cytophagia</taxon>
        <taxon>Cytophagales</taxon>
        <taxon>Fulvivirgaceae</taxon>
        <taxon>Chryseolinea</taxon>
    </lineage>
</organism>
<sequence length="279" mass="32509">MVKDNLYEPFQIVLKEVMDKCPRLEHAHSFFELVYIVSGTGKQVINKTKVDYRAAHLFLLTPEDSHVFEFETPTQLLFIRFTKSYLGTNGQAHETLNRLDNILRNARHEPGCILHLHADRNVVKAIMEAIVQEHEQHGLYHEDLLRHYVNTLLVIVARNISQRWPDAIHEGSDEKAVDILHYIQSHIHEPDKLKADIIGAHFGISETYLGRYFKKHSNETLQQYITNYKLTLVENRLLHTNMRIGEIADELGFTDKSHLNRIFKKHRGMNPSAFKKEKS</sequence>
<dbReference type="Gene3D" id="1.10.10.60">
    <property type="entry name" value="Homeodomain-like"/>
    <property type="match status" value="2"/>
</dbReference>
<dbReference type="RefSeq" id="WP_202009615.1">
    <property type="nucleotide sequence ID" value="NZ_JAERRB010000003.1"/>
</dbReference>
<dbReference type="Pfam" id="PF12833">
    <property type="entry name" value="HTH_18"/>
    <property type="match status" value="1"/>
</dbReference>
<keyword evidence="6" id="KW-1185">Reference proteome</keyword>
<name>A0ABS1KR85_9BACT</name>
<dbReference type="InterPro" id="IPR037923">
    <property type="entry name" value="HTH-like"/>
</dbReference>
<dbReference type="InterPro" id="IPR003313">
    <property type="entry name" value="AraC-bd"/>
</dbReference>
<protein>
    <submittedName>
        <fullName evidence="5">Helix-turn-helix domain-containing protein</fullName>
    </submittedName>
</protein>
<dbReference type="SUPFAM" id="SSF51215">
    <property type="entry name" value="Regulatory protein AraC"/>
    <property type="match status" value="1"/>
</dbReference>
<evidence type="ECO:0000256" key="1">
    <source>
        <dbReference type="ARBA" id="ARBA00023015"/>
    </source>
</evidence>
<comment type="caution">
    <text evidence="5">The sequence shown here is derived from an EMBL/GenBank/DDBJ whole genome shotgun (WGS) entry which is preliminary data.</text>
</comment>
<evidence type="ECO:0000313" key="5">
    <source>
        <dbReference type="EMBL" id="MBL0741954.1"/>
    </source>
</evidence>
<dbReference type="InterPro" id="IPR009057">
    <property type="entry name" value="Homeodomain-like_sf"/>
</dbReference>
<dbReference type="PROSITE" id="PS01124">
    <property type="entry name" value="HTH_ARAC_FAMILY_2"/>
    <property type="match status" value="1"/>
</dbReference>
<dbReference type="InterPro" id="IPR018060">
    <property type="entry name" value="HTH_AraC"/>
</dbReference>
<dbReference type="SMART" id="SM00342">
    <property type="entry name" value="HTH_ARAC"/>
    <property type="match status" value="1"/>
</dbReference>
<keyword evidence="3" id="KW-0804">Transcription</keyword>
<gene>
    <name evidence="5" type="ORF">JI741_12040</name>
</gene>